<evidence type="ECO:0000313" key="2">
    <source>
        <dbReference type="Proteomes" id="UP000473574"/>
    </source>
</evidence>
<gene>
    <name evidence="1" type="ORF">D0962_30365</name>
</gene>
<protein>
    <submittedName>
        <fullName evidence="1">Uncharacterized protein</fullName>
    </submittedName>
</protein>
<proteinExistence type="predicted"/>
<dbReference type="EMBL" id="QZCE01000002">
    <property type="protein sequence ID" value="NEZ67006.1"/>
    <property type="molecule type" value="Genomic_DNA"/>
</dbReference>
<name>A0A6M0SFB3_9CYAN</name>
<comment type="caution">
    <text evidence="1">The sequence shown here is derived from an EMBL/GenBank/DDBJ whole genome shotgun (WGS) entry which is preliminary data.</text>
</comment>
<organism evidence="1 2">
    <name type="scientific">Adonisia turfae CCMR0082</name>
    <dbReference type="NCBI Taxonomy" id="2304604"/>
    <lineage>
        <taxon>Bacteria</taxon>
        <taxon>Bacillati</taxon>
        <taxon>Cyanobacteriota</taxon>
        <taxon>Adonisia</taxon>
        <taxon>Adonisia turfae</taxon>
    </lineage>
</organism>
<dbReference type="Proteomes" id="UP000473574">
    <property type="component" value="Unassembled WGS sequence"/>
</dbReference>
<reference evidence="1 2" key="1">
    <citation type="journal article" date="2020" name="Microb. Ecol.">
        <title>Ecogenomics of the Marine Benthic Filamentous Cyanobacterium Adonisia.</title>
        <authorList>
            <person name="Walter J.M."/>
            <person name="Coutinho F.H."/>
            <person name="Leomil L."/>
            <person name="Hargreaves P.I."/>
            <person name="Campeao M.E."/>
            <person name="Vieira V.V."/>
            <person name="Silva B.S."/>
            <person name="Fistarol G.O."/>
            <person name="Salomon P.S."/>
            <person name="Sawabe T."/>
            <person name="Mino S."/>
            <person name="Hosokawa M."/>
            <person name="Miyashita H."/>
            <person name="Maruyama F."/>
            <person name="van Verk M.C."/>
            <person name="Dutilh B.E."/>
            <person name="Thompson C.C."/>
            <person name="Thompson F.L."/>
        </authorList>
    </citation>
    <scope>NUCLEOTIDE SEQUENCE [LARGE SCALE GENOMIC DNA]</scope>
    <source>
        <strain evidence="1 2">CCMR0082</strain>
    </source>
</reference>
<accession>A0A6M0SFB3</accession>
<dbReference type="RefSeq" id="WP_163669652.1">
    <property type="nucleotide sequence ID" value="NZ_QZCE01000002.1"/>
</dbReference>
<dbReference type="AlphaFoldDB" id="A0A6M0SFB3"/>
<sequence>MDTILDLLISKLKLGSLLTINAEFENKVQLADAVSIVIYVNRSDRHSAEPKVSTIVSTHHKPSKPHNHQTERTIALTSSSQNQSQQAIFNKQDFPFGTGSHIIINQPSWWETQQQVHIDQLKIAPVFYNHPFHIKGIGRGRKTLRGCVKNEDTLILENFLSDREPREINLLNLQEEEMKIKLDNKETELGIYQYDPEQLMTFEEIPGLILSLCKKTAKKALLVKRYPGCLPAEYYMLVLKH</sequence>
<evidence type="ECO:0000313" key="1">
    <source>
        <dbReference type="EMBL" id="NEZ67006.1"/>
    </source>
</evidence>